<dbReference type="PATRIC" id="fig|1502.174.peg.3144"/>
<proteinExistence type="predicted"/>
<reference evidence="1 2" key="1">
    <citation type="submission" date="2016-01" db="EMBL/GenBank/DDBJ databases">
        <authorList>
            <person name="Oliw E.H."/>
        </authorList>
    </citation>
    <scope>NUCLEOTIDE SEQUENCE [LARGE SCALE GENOMIC DNA]</scope>
    <source>
        <strain evidence="1 2">MJR7757A</strain>
    </source>
</reference>
<evidence type="ECO:0000313" key="2">
    <source>
        <dbReference type="Proteomes" id="UP000070646"/>
    </source>
</evidence>
<name>A0A133MLX8_CLOPF</name>
<dbReference type="Proteomes" id="UP000070646">
    <property type="component" value="Unassembled WGS sequence"/>
</dbReference>
<dbReference type="RefSeq" id="WP_060796903.1">
    <property type="nucleotide sequence ID" value="NZ_KQ956330.1"/>
</dbReference>
<dbReference type="AlphaFoldDB" id="A0A133MLX8"/>
<gene>
    <name evidence="1" type="ORF">HMPREF3222_03117</name>
</gene>
<sequence>MVTKRIDEIENLEKGNTYLDCIVEFFEDYNYKNIRINNNDEILDLDDNNKVVGKLKNFAIAIVKTRKGMGEINA</sequence>
<protein>
    <submittedName>
        <fullName evidence="1">Uncharacterized protein</fullName>
    </submittedName>
</protein>
<evidence type="ECO:0000313" key="1">
    <source>
        <dbReference type="EMBL" id="KXA05049.1"/>
    </source>
</evidence>
<dbReference type="EMBL" id="LRPU01000208">
    <property type="protein sequence ID" value="KXA05049.1"/>
    <property type="molecule type" value="Genomic_DNA"/>
</dbReference>
<organism evidence="1 2">
    <name type="scientific">Clostridium perfringens</name>
    <dbReference type="NCBI Taxonomy" id="1502"/>
    <lineage>
        <taxon>Bacteria</taxon>
        <taxon>Bacillati</taxon>
        <taxon>Bacillota</taxon>
        <taxon>Clostridia</taxon>
        <taxon>Eubacteriales</taxon>
        <taxon>Clostridiaceae</taxon>
        <taxon>Clostridium</taxon>
    </lineage>
</organism>
<accession>A0A133MLX8</accession>
<comment type="caution">
    <text evidence="1">The sequence shown here is derived from an EMBL/GenBank/DDBJ whole genome shotgun (WGS) entry which is preliminary data.</text>
</comment>